<dbReference type="AlphaFoldDB" id="A0A067FKU5"/>
<organism evidence="1 2">
    <name type="scientific">Citrus sinensis</name>
    <name type="common">Sweet orange</name>
    <name type="synonym">Citrus aurantium var. sinensis</name>
    <dbReference type="NCBI Taxonomy" id="2711"/>
    <lineage>
        <taxon>Eukaryota</taxon>
        <taxon>Viridiplantae</taxon>
        <taxon>Streptophyta</taxon>
        <taxon>Embryophyta</taxon>
        <taxon>Tracheophyta</taxon>
        <taxon>Spermatophyta</taxon>
        <taxon>Magnoliopsida</taxon>
        <taxon>eudicotyledons</taxon>
        <taxon>Gunneridae</taxon>
        <taxon>Pentapetalae</taxon>
        <taxon>rosids</taxon>
        <taxon>malvids</taxon>
        <taxon>Sapindales</taxon>
        <taxon>Rutaceae</taxon>
        <taxon>Aurantioideae</taxon>
        <taxon>Citrus</taxon>
    </lineage>
</organism>
<dbReference type="Proteomes" id="UP000027120">
    <property type="component" value="Unassembled WGS sequence"/>
</dbReference>
<name>A0A067FKU5_CITSI</name>
<sequence length="67" mass="7817">MVRNFDGMIPGAHTEKFKLGIFQPFRNLPMFTIMKEDSRAVFKHICNRPFNLNIISQHKYMTISGSN</sequence>
<evidence type="ECO:0000313" key="2">
    <source>
        <dbReference type="Proteomes" id="UP000027120"/>
    </source>
</evidence>
<accession>A0A067FKU5</accession>
<gene>
    <name evidence="1" type="ORF">CISIN_1g035349mg</name>
</gene>
<protein>
    <submittedName>
        <fullName evidence="1">Uncharacterized protein</fullName>
    </submittedName>
</protein>
<evidence type="ECO:0000313" key="1">
    <source>
        <dbReference type="EMBL" id="KDO64072.1"/>
    </source>
</evidence>
<proteinExistence type="predicted"/>
<dbReference type="EMBL" id="KK784909">
    <property type="protein sequence ID" value="KDO64072.1"/>
    <property type="molecule type" value="Genomic_DNA"/>
</dbReference>
<reference evidence="1 2" key="1">
    <citation type="submission" date="2014-04" db="EMBL/GenBank/DDBJ databases">
        <authorList>
            <consortium name="International Citrus Genome Consortium"/>
            <person name="Gmitter F."/>
            <person name="Chen C."/>
            <person name="Farmerie W."/>
            <person name="Harkins T."/>
            <person name="Desany B."/>
            <person name="Mohiuddin M."/>
            <person name="Kodira C."/>
            <person name="Borodovsky M."/>
            <person name="Lomsadze A."/>
            <person name="Burns P."/>
            <person name="Jenkins J."/>
            <person name="Prochnik S."/>
            <person name="Shu S."/>
            <person name="Chapman J."/>
            <person name="Pitluck S."/>
            <person name="Schmutz J."/>
            <person name="Rokhsar D."/>
        </authorList>
    </citation>
    <scope>NUCLEOTIDE SEQUENCE</scope>
</reference>
<keyword evidence="2" id="KW-1185">Reference proteome</keyword>